<dbReference type="Gene3D" id="3.40.50.1010">
    <property type="entry name" value="5'-nuclease"/>
    <property type="match status" value="1"/>
</dbReference>
<evidence type="ECO:0000259" key="2">
    <source>
        <dbReference type="Pfam" id="PF01850"/>
    </source>
</evidence>
<gene>
    <name evidence="3" type="ORF">F0357_15515</name>
</gene>
<dbReference type="RefSeq" id="WP_208948367.1">
    <property type="nucleotide sequence ID" value="NZ_VWNA01000001.1"/>
</dbReference>
<evidence type="ECO:0000256" key="1">
    <source>
        <dbReference type="ARBA" id="ARBA00022842"/>
    </source>
</evidence>
<evidence type="ECO:0000313" key="4">
    <source>
        <dbReference type="Proteomes" id="UP000332515"/>
    </source>
</evidence>
<dbReference type="SUPFAM" id="SSF88723">
    <property type="entry name" value="PIN domain-like"/>
    <property type="match status" value="1"/>
</dbReference>
<sequence length="134" mass="14648">MLDASIALSWLFEDEWTDAGRTVLLQVSAEGAFVPSIWHLEVANGLRSAVRRGRCDDAYVGESLGRLARLPLVVDGLTATQAWGATRDLSSRHQLTPYDASYLELALRRGLALASCDKRMIEAATREGLNIFAA</sequence>
<dbReference type="PANTHER" id="PTHR35901">
    <property type="entry name" value="RIBONUCLEASE VAPC3"/>
    <property type="match status" value="1"/>
</dbReference>
<keyword evidence="4" id="KW-1185">Reference proteome</keyword>
<dbReference type="InterPro" id="IPR044153">
    <property type="entry name" value="PIN_Pae0151-like"/>
</dbReference>
<dbReference type="EMBL" id="VWNA01000001">
    <property type="protein sequence ID" value="MQT14025.1"/>
    <property type="molecule type" value="Genomic_DNA"/>
</dbReference>
<evidence type="ECO:0000313" key="3">
    <source>
        <dbReference type="EMBL" id="MQT14025.1"/>
    </source>
</evidence>
<dbReference type="Pfam" id="PF01850">
    <property type="entry name" value="PIN"/>
    <property type="match status" value="1"/>
</dbReference>
<dbReference type="AlphaFoldDB" id="A0A6A7Y5P5"/>
<reference evidence="3 4" key="1">
    <citation type="submission" date="2019-09" db="EMBL/GenBank/DDBJ databases">
        <title>Segnochrobactrum spirostomi gen. nov., sp. nov., isolated from the ciliate Spirostomum cf. yagiui and description of a novel family, Segnochrobactraceae fam. nov. within the order Rhizobiales of the class Alphaproteobacteria.</title>
        <authorList>
            <person name="Akter S."/>
            <person name="Shazib S.U.A."/>
            <person name="Shin M.K."/>
        </authorList>
    </citation>
    <scope>NUCLEOTIDE SEQUENCE [LARGE SCALE GENOMIC DNA]</scope>
    <source>
        <strain evidence="3 4">Sp-1</strain>
    </source>
</reference>
<dbReference type="InterPro" id="IPR029060">
    <property type="entry name" value="PIN-like_dom_sf"/>
</dbReference>
<accession>A0A6A7Y5P5</accession>
<organism evidence="3 4">
    <name type="scientific">Segnochrobactrum spirostomi</name>
    <dbReference type="NCBI Taxonomy" id="2608987"/>
    <lineage>
        <taxon>Bacteria</taxon>
        <taxon>Pseudomonadati</taxon>
        <taxon>Pseudomonadota</taxon>
        <taxon>Alphaproteobacteria</taxon>
        <taxon>Hyphomicrobiales</taxon>
        <taxon>Segnochrobactraceae</taxon>
        <taxon>Segnochrobactrum</taxon>
    </lineage>
</organism>
<keyword evidence="1" id="KW-0460">Magnesium</keyword>
<dbReference type="CDD" id="cd09873">
    <property type="entry name" value="PIN_Pae0151-like"/>
    <property type="match status" value="1"/>
</dbReference>
<dbReference type="Proteomes" id="UP000332515">
    <property type="component" value="Unassembled WGS sequence"/>
</dbReference>
<proteinExistence type="predicted"/>
<dbReference type="PANTHER" id="PTHR35901:SF1">
    <property type="entry name" value="EXONUCLEASE VAPC9"/>
    <property type="match status" value="1"/>
</dbReference>
<dbReference type="InterPro" id="IPR002716">
    <property type="entry name" value="PIN_dom"/>
</dbReference>
<protein>
    <submittedName>
        <fullName evidence="3">Type II toxin-antitoxin system VapC family toxin</fullName>
    </submittedName>
</protein>
<comment type="caution">
    <text evidence="3">The sequence shown here is derived from an EMBL/GenBank/DDBJ whole genome shotgun (WGS) entry which is preliminary data.</text>
</comment>
<feature type="domain" description="PIN" evidence="2">
    <location>
        <begin position="1"/>
        <end position="124"/>
    </location>
</feature>
<name>A0A6A7Y5P5_9HYPH</name>
<dbReference type="InterPro" id="IPR051619">
    <property type="entry name" value="TypeII_TA_RNase_PINc/VapC"/>
</dbReference>